<evidence type="ECO:0000313" key="2">
    <source>
        <dbReference type="EMBL" id="ODA28342.1"/>
    </source>
</evidence>
<dbReference type="AlphaFoldDB" id="A0A1C3E521"/>
<feature type="domain" description="Serine aminopeptidase S33" evidence="1">
    <location>
        <begin position="24"/>
        <end position="138"/>
    </location>
</feature>
<evidence type="ECO:0000313" key="3">
    <source>
        <dbReference type="Proteomes" id="UP000094936"/>
    </source>
</evidence>
<dbReference type="InterPro" id="IPR017208">
    <property type="entry name" value="UCP037442_abhydr"/>
</dbReference>
<dbReference type="RefSeq" id="WP_068905706.1">
    <property type="nucleotide sequence ID" value="NZ_JBHUIF010000013.1"/>
</dbReference>
<dbReference type="PIRSF" id="PIRSF037442">
    <property type="entry name" value="UCP037442_abhydr"/>
    <property type="match status" value="1"/>
</dbReference>
<dbReference type="Gene3D" id="3.40.50.1820">
    <property type="entry name" value="alpha/beta hydrolase"/>
    <property type="match status" value="1"/>
</dbReference>
<dbReference type="EMBL" id="LYBM01000091">
    <property type="protein sequence ID" value="ODA28342.1"/>
    <property type="molecule type" value="Genomic_DNA"/>
</dbReference>
<dbReference type="SUPFAM" id="SSF53474">
    <property type="entry name" value="alpha/beta-Hydrolases"/>
    <property type="match status" value="1"/>
</dbReference>
<gene>
    <name evidence="2" type="ORF">A8L45_23155</name>
</gene>
<dbReference type="Pfam" id="PF12146">
    <property type="entry name" value="Hydrolase_4"/>
    <property type="match status" value="1"/>
</dbReference>
<dbReference type="STRING" id="1080227.A8L45_23155"/>
<keyword evidence="3" id="KW-1185">Reference proteome</keyword>
<comment type="caution">
    <text evidence="2">The sequence shown here is derived from an EMBL/GenBank/DDBJ whole genome shotgun (WGS) entry which is preliminary data.</text>
</comment>
<sequence length="283" mass="31904">MSVQRIDLPDFHQTEIHWNIPDSSPLGLIIFLPALGVSVDYYRDLAKRWSTKGYVIARIESRGMRHSSINNVRKENFGYREVLEIDLATIVPVICQRFEALPFWICGHSLGGQFALLHACNNNHKPSGAILVAAGSNYFNTLTNRFAVAKRYLEITAIKLVNQTLGYFPGHKLGFAGRQPQNLMADWYYEALDGEYSVRNSETDYNTLLKELNLPVLMISMSGDHWVPKSSADALANKLTVADITQIELTPPKGERPFDHFSWVKSPQSVIDTATQWMSDSVT</sequence>
<protein>
    <recommendedName>
        <fullName evidence="1">Serine aminopeptidase S33 domain-containing protein</fullName>
    </recommendedName>
</protein>
<dbReference type="InterPro" id="IPR029058">
    <property type="entry name" value="AB_hydrolase_fold"/>
</dbReference>
<dbReference type="Proteomes" id="UP000094936">
    <property type="component" value="Unassembled WGS sequence"/>
</dbReference>
<reference evidence="2 3" key="1">
    <citation type="submission" date="2016-05" db="EMBL/GenBank/DDBJ databases">
        <title>Genomic Taxonomy of the Vibrionaceae.</title>
        <authorList>
            <person name="Gomez-Gil B."/>
            <person name="Enciso-Ibarra J."/>
        </authorList>
    </citation>
    <scope>NUCLEOTIDE SEQUENCE [LARGE SCALE GENOMIC DNA]</scope>
    <source>
        <strain evidence="2 3">CAIM 1920</strain>
    </source>
</reference>
<proteinExistence type="predicted"/>
<name>A0A1C3E521_9GAMM</name>
<organism evidence="2 3">
    <name type="scientific">Veronia pacifica</name>
    <dbReference type="NCBI Taxonomy" id="1080227"/>
    <lineage>
        <taxon>Bacteria</taxon>
        <taxon>Pseudomonadati</taxon>
        <taxon>Pseudomonadota</taxon>
        <taxon>Gammaproteobacteria</taxon>
        <taxon>Vibrionales</taxon>
        <taxon>Vibrionaceae</taxon>
        <taxon>Veronia</taxon>
    </lineage>
</organism>
<evidence type="ECO:0000259" key="1">
    <source>
        <dbReference type="Pfam" id="PF12146"/>
    </source>
</evidence>
<accession>A0A1C3E521</accession>
<dbReference type="InterPro" id="IPR022742">
    <property type="entry name" value="Hydrolase_4"/>
</dbReference>